<proteinExistence type="predicted"/>
<reference evidence="1" key="1">
    <citation type="journal article" date="2020" name="New Phytol.">
        <title>Comparative genomics reveals dynamic genome evolution in host specialist ectomycorrhizal fungi.</title>
        <authorList>
            <person name="Lofgren L.A."/>
            <person name="Nguyen N.H."/>
            <person name="Vilgalys R."/>
            <person name="Ruytinx J."/>
            <person name="Liao H.L."/>
            <person name="Branco S."/>
            <person name="Kuo A."/>
            <person name="LaButti K."/>
            <person name="Lipzen A."/>
            <person name="Andreopoulos W."/>
            <person name="Pangilinan J."/>
            <person name="Riley R."/>
            <person name="Hundley H."/>
            <person name="Na H."/>
            <person name="Barry K."/>
            <person name="Grigoriev I.V."/>
            <person name="Stajich J.E."/>
            <person name="Kennedy P.G."/>
        </authorList>
    </citation>
    <scope>NUCLEOTIDE SEQUENCE</scope>
    <source>
        <strain evidence="1">MN1</strain>
    </source>
</reference>
<evidence type="ECO:0000313" key="2">
    <source>
        <dbReference type="Proteomes" id="UP000807769"/>
    </source>
</evidence>
<evidence type="ECO:0000313" key="1">
    <source>
        <dbReference type="EMBL" id="KAG1809199.1"/>
    </source>
</evidence>
<gene>
    <name evidence="1" type="ORF">BJ212DRAFT_1381081</name>
</gene>
<comment type="caution">
    <text evidence="1">The sequence shown here is derived from an EMBL/GenBank/DDBJ whole genome shotgun (WGS) entry which is preliminary data.</text>
</comment>
<protein>
    <submittedName>
        <fullName evidence="1">Uncharacterized protein</fullName>
    </submittedName>
</protein>
<accession>A0A9P7E1W9</accession>
<organism evidence="1 2">
    <name type="scientific">Suillus subaureus</name>
    <dbReference type="NCBI Taxonomy" id="48587"/>
    <lineage>
        <taxon>Eukaryota</taxon>
        <taxon>Fungi</taxon>
        <taxon>Dikarya</taxon>
        <taxon>Basidiomycota</taxon>
        <taxon>Agaricomycotina</taxon>
        <taxon>Agaricomycetes</taxon>
        <taxon>Agaricomycetidae</taxon>
        <taxon>Boletales</taxon>
        <taxon>Suillineae</taxon>
        <taxon>Suillaceae</taxon>
        <taxon>Suillus</taxon>
    </lineage>
</organism>
<dbReference type="GeneID" id="64630662"/>
<name>A0A9P7E1W9_9AGAM</name>
<dbReference type="AlphaFoldDB" id="A0A9P7E1W9"/>
<keyword evidence="2" id="KW-1185">Reference proteome</keyword>
<dbReference type="RefSeq" id="XP_041189108.1">
    <property type="nucleotide sequence ID" value="XM_041336645.1"/>
</dbReference>
<dbReference type="OrthoDB" id="686384at2759"/>
<sequence>MPRTRSQPKETFPLGPFTVSRVWVGLWQLSSNAWGSASAAKIRQAMARHNEMGYNAFGESQISSHVYLPAIVNAIFGRYGYV</sequence>
<dbReference type="EMBL" id="JABBWG010000035">
    <property type="protein sequence ID" value="KAG1809199.1"/>
    <property type="molecule type" value="Genomic_DNA"/>
</dbReference>
<dbReference type="Proteomes" id="UP000807769">
    <property type="component" value="Unassembled WGS sequence"/>
</dbReference>